<comment type="caution">
    <text evidence="1">The sequence shown here is derived from an EMBL/GenBank/DDBJ whole genome shotgun (WGS) entry which is preliminary data.</text>
</comment>
<accession>W2CD08</accession>
<sequence length="1504" mass="162159">MAFVPPIEQTVMNVAIAPFIEKGNSVIEEHHALIMTPTATKNATTMTIGGGVPKALSGGTWTDNAQSGFSFYSMPLTEETSTYYFENAAGLSVLGYGLGSYESYFYLAASSARQLNPAFYINDIHFEDANEQTYCAGEFKIKGVAQLQLQSGSGAITWFVDGQERTDARDKLEWTIQSLPLDVQHEIKMVVKTSYNETMTLTTKITVVNPQKLKITGDRFICPPAQSVTLKAGDGPARYQWYLNGNPITGATQKEWTVTRQNAGKYTVIGYYGTCQSPLSDETIVVDGCNATLNVTYNGNGSNSGTVPTDEKSPYVDNAEVTVKGLGDLKRTDATFIGWSFTQKQGVITAKSDEPTDLKKENDKFTIKTDTTLYATWAVDKKGPNGNGDNVPDYLQNGVTYDGNHSTSGAAPTDDNLYNANTQVEVKDSGSLVRTGAAFVGWSFTQKELIKKASEVPSDLKTKGQNFTITQDTTLFAVWGEDKTGPNGTSDGIPDYLQKGLTYNGNNQTSGDAPVDNNRYNSGTSVAVKDSGTMVCTEAVFLGWSFAQKGLITQAADEPADLKKTGAHFNITADTTLFAVWAIDKTGPGGTPDGKPDYSQAGVTYKGNDNTGGTAPVDSKLYNDNDDVKVLDKGSLVRTDAVFLGWLFEQKPLITKKADVPATIYQKDATFKYSANQKTLFALWGEDKTGPNGTSDGIADYLQNGVTYNGNNQSSGAAPVDANRYNNGENVTVKDSGSLARTQAVFIGWSFTQKPVITKAADEPADLKKKGATFASTSDTTLYAVWAIDKTGPNGTPDGKPDYSQDGVTYYANGGTGDAPTDNSLYNDNDEVTAKDKGTLAHTEAVFIGWLFNSHALVTKAADVPTGLKQAGDKFNYSSTTNKLYAIWGQDKTGPNGNSDNIPDYLQKGVTYDGNESSTGTAPTDNKRYNNNDAVTVLGKNDLTRDKAAFVGWSFGKKALLTTKAEHDAVTDLKKENETFNITTDTTLFAVWGKDETGPAGQSDDVPDYLQMGVTYDGNGGTGTAPTDANRYDNNATVTVKGKDQLTRNQAVFIGWSFGVHPLVETSAAQSAITDLKQPGGTFAITADTTLYAVWAVDKTGPSGTPDGKPDYSQDGVTYHANGASGTAPQDANLYNDGDQVTIKDKGDLALNQTVFIGWHNSSVSVVTTAAAVPADMKQPNQQVSYSSALANLYAVWGEDKTGPNGQSDNVPDYLQKGVTYVGNGNDGGTAPVDNNRYNDSTMVTVKGKGTLTRTKAAFIGWSFSTSSLITAKADEPIDLMKPDTAIRITSDLTFHAVWAKDANQNGIPDYDEVDITWNPGFQPRAGKQWVETVTKGDLRLTNSRFAIRGYVLIGWSDRMKPLVTSQAIEDKVTPLYKVGASLNVIENRKLFAVWALDKNNDGSPDYKDGTNKLESGRISLLRGTSEDQTDQTAPQLEAASIRVWAHEGALYIESDRRARAEVYTRSGALYKRIDVAEGQTREPLAEGFYVVVIDGKTHKVVVR</sequence>
<dbReference type="EMBL" id="AYYC01000600">
    <property type="protein sequence ID" value="ETK04933.1"/>
    <property type="molecule type" value="Genomic_DNA"/>
</dbReference>
<proteinExistence type="predicted"/>
<evidence type="ECO:0000313" key="1">
    <source>
        <dbReference type="EMBL" id="ETK04933.1"/>
    </source>
</evidence>
<organism evidence="1 2">
    <name type="scientific">Tannerella sp. oral taxon BU063 isolate Cell 5</name>
    <dbReference type="NCBI Taxonomy" id="1410950"/>
    <lineage>
        <taxon>Bacteria</taxon>
        <taxon>Pseudomonadati</taxon>
        <taxon>Bacteroidota</taxon>
        <taxon>Bacteroidia</taxon>
        <taxon>Bacteroidales</taxon>
        <taxon>Tannerellaceae</taxon>
        <taxon>Tannerella</taxon>
    </lineage>
</organism>
<gene>
    <name evidence="1" type="ORF">T229_06450</name>
</gene>
<evidence type="ECO:0000313" key="2">
    <source>
        <dbReference type="Proteomes" id="UP000018872"/>
    </source>
</evidence>
<dbReference type="InterPro" id="IPR042229">
    <property type="entry name" value="Listeria/Bacterioides_rpt_sf"/>
</dbReference>
<reference evidence="1 2" key="1">
    <citation type="submission" date="2013-11" db="EMBL/GenBank/DDBJ databases">
        <title>Single cell genomics of uncultured Tannerella BU063 (oral taxon 286).</title>
        <authorList>
            <person name="Beall C.J."/>
            <person name="Campbell A.G."/>
            <person name="Griffen A.L."/>
            <person name="Podar M."/>
            <person name="Leys E.J."/>
        </authorList>
    </citation>
    <scope>NUCLEOTIDE SEQUENCE [LARGE SCALE GENOMIC DNA]</scope>
    <source>
        <strain evidence="1">Cell 5</strain>
    </source>
</reference>
<dbReference type="PATRIC" id="fig|1410950.3.peg.824"/>
<protein>
    <submittedName>
        <fullName evidence="1">Uncharacterized protein</fullName>
    </submittedName>
</protein>
<name>W2CD08_9BACT</name>
<dbReference type="Proteomes" id="UP000018872">
    <property type="component" value="Unassembled WGS sequence"/>
</dbReference>
<dbReference type="Gene3D" id="2.60.40.4270">
    <property type="entry name" value="Listeria-Bacteroides repeat domain"/>
    <property type="match status" value="4"/>
</dbReference>